<keyword evidence="16" id="KW-1015">Disulfide bond</keyword>
<keyword evidence="13" id="KW-1133">Transmembrane helix</keyword>
<evidence type="ECO:0000256" key="8">
    <source>
        <dbReference type="ARBA" id="ARBA00022679"/>
    </source>
</evidence>
<protein>
    <recommendedName>
        <fullName evidence="6">protein xylosyltransferase</fullName>
        <ecNumber evidence="6">2.4.2.26</ecNumber>
    </recommendedName>
    <alternativeName>
        <fullName evidence="18">Peptide O-xylosyltransferase</fullName>
    </alternativeName>
</protein>
<proteinExistence type="inferred from homology"/>
<evidence type="ECO:0000256" key="16">
    <source>
        <dbReference type="ARBA" id="ARBA00023157"/>
    </source>
</evidence>
<evidence type="ECO:0000313" key="22">
    <source>
        <dbReference type="Ensembl" id="ENSCSAVP00000018421.1"/>
    </source>
</evidence>
<dbReference type="Pfam" id="PF02485">
    <property type="entry name" value="Branch"/>
    <property type="match status" value="1"/>
</dbReference>
<evidence type="ECO:0000256" key="19">
    <source>
        <dbReference type="ARBA" id="ARBA00047847"/>
    </source>
</evidence>
<comment type="subcellular location">
    <subcellularLocation>
        <location evidence="2">Endoplasmic reticulum membrane</location>
        <topology evidence="2">Single-pass type II membrane protein</topology>
    </subcellularLocation>
    <subcellularLocation>
        <location evidence="1">Golgi apparatus membrane</location>
        <topology evidence="1">Single-pass type II membrane protein</topology>
    </subcellularLocation>
</comment>
<keyword evidence="11" id="KW-0256">Endoplasmic reticulum</keyword>
<evidence type="ECO:0000256" key="3">
    <source>
        <dbReference type="ARBA" id="ARBA00004840"/>
    </source>
</evidence>
<keyword evidence="23" id="KW-1185">Reference proteome</keyword>
<comment type="similarity">
    <text evidence="5">Belongs to the glycosyltransferase 14 family. XylT subfamily.</text>
</comment>
<evidence type="ECO:0000256" key="6">
    <source>
        <dbReference type="ARBA" id="ARBA00011972"/>
    </source>
</evidence>
<dbReference type="GO" id="GO:0015012">
    <property type="term" value="P:heparan sulfate proteoglycan biosynthetic process"/>
    <property type="evidence" value="ECO:0007669"/>
    <property type="project" value="UniProtKB-UniPathway"/>
</dbReference>
<evidence type="ECO:0000256" key="5">
    <source>
        <dbReference type="ARBA" id="ARBA00010195"/>
    </source>
</evidence>
<evidence type="ECO:0000259" key="21">
    <source>
        <dbReference type="Pfam" id="PF12529"/>
    </source>
</evidence>
<keyword evidence="10" id="KW-0479">Metal-binding</keyword>
<dbReference type="InterPro" id="IPR003406">
    <property type="entry name" value="Glyco_trans_14"/>
</dbReference>
<evidence type="ECO:0000256" key="12">
    <source>
        <dbReference type="ARBA" id="ARBA00022968"/>
    </source>
</evidence>
<dbReference type="GO" id="GO:0000139">
    <property type="term" value="C:Golgi membrane"/>
    <property type="evidence" value="ECO:0007669"/>
    <property type="project" value="UniProtKB-SubCell"/>
</dbReference>
<dbReference type="FunCoup" id="H2ZLF5">
    <property type="interactions" value="191"/>
</dbReference>
<evidence type="ECO:0000256" key="10">
    <source>
        <dbReference type="ARBA" id="ARBA00022723"/>
    </source>
</evidence>
<dbReference type="GeneTree" id="ENSGT00940000169133"/>
<evidence type="ECO:0000313" key="23">
    <source>
        <dbReference type="Proteomes" id="UP000007875"/>
    </source>
</evidence>
<dbReference type="GO" id="GO:0005789">
    <property type="term" value="C:endoplasmic reticulum membrane"/>
    <property type="evidence" value="ECO:0007669"/>
    <property type="project" value="UniProtKB-SubCell"/>
</dbReference>
<organism evidence="22 23">
    <name type="scientific">Ciona savignyi</name>
    <name type="common">Pacific transparent sea squirt</name>
    <dbReference type="NCBI Taxonomy" id="51511"/>
    <lineage>
        <taxon>Eukaryota</taxon>
        <taxon>Metazoa</taxon>
        <taxon>Chordata</taxon>
        <taxon>Tunicata</taxon>
        <taxon>Ascidiacea</taxon>
        <taxon>Phlebobranchia</taxon>
        <taxon>Cionidae</taxon>
        <taxon>Ciona</taxon>
    </lineage>
</organism>
<dbReference type="Pfam" id="PF12529">
    <property type="entry name" value="Xylo_C"/>
    <property type="match status" value="1"/>
</dbReference>
<dbReference type="InParanoid" id="H2ZLF5"/>
<keyword evidence="12" id="KW-0735">Signal-anchor</keyword>
<reference evidence="22" key="3">
    <citation type="submission" date="2025-09" db="UniProtKB">
        <authorList>
            <consortium name="Ensembl"/>
        </authorList>
    </citation>
    <scope>IDENTIFICATION</scope>
</reference>
<feature type="region of interest" description="Disordered" evidence="20">
    <location>
        <begin position="835"/>
        <end position="855"/>
    </location>
</feature>
<evidence type="ECO:0000256" key="18">
    <source>
        <dbReference type="ARBA" id="ARBA00042865"/>
    </source>
</evidence>
<feature type="domain" description="Xylosyltransferase C-terminal" evidence="21">
    <location>
        <begin position="495"/>
        <end position="667"/>
    </location>
</feature>
<dbReference type="AlphaFoldDB" id="H2ZLF5"/>
<dbReference type="Ensembl" id="ENSCSAVT00000018621.1">
    <property type="protein sequence ID" value="ENSCSAVP00000018421.1"/>
    <property type="gene ID" value="ENSCSAVG00000010814.1"/>
</dbReference>
<accession>H2ZLF5</accession>
<dbReference type="Proteomes" id="UP000007875">
    <property type="component" value="Unassembled WGS sequence"/>
</dbReference>
<keyword evidence="15" id="KW-0472">Membrane</keyword>
<dbReference type="InterPro" id="IPR043538">
    <property type="entry name" value="XYLT"/>
</dbReference>
<keyword evidence="17" id="KW-0325">Glycoprotein</keyword>
<evidence type="ECO:0000256" key="13">
    <source>
        <dbReference type="ARBA" id="ARBA00022989"/>
    </source>
</evidence>
<evidence type="ECO:0000256" key="15">
    <source>
        <dbReference type="ARBA" id="ARBA00023136"/>
    </source>
</evidence>
<keyword evidence="9" id="KW-0812">Transmembrane</keyword>
<reference evidence="23" key="1">
    <citation type="submission" date="2003-08" db="EMBL/GenBank/DDBJ databases">
        <authorList>
            <person name="Birren B."/>
            <person name="Nusbaum C."/>
            <person name="Abebe A."/>
            <person name="Abouelleil A."/>
            <person name="Adekoya E."/>
            <person name="Ait-zahra M."/>
            <person name="Allen N."/>
            <person name="Allen T."/>
            <person name="An P."/>
            <person name="Anderson M."/>
            <person name="Anderson S."/>
            <person name="Arachchi H."/>
            <person name="Armbruster J."/>
            <person name="Bachantsang P."/>
            <person name="Baldwin J."/>
            <person name="Barry A."/>
            <person name="Bayul T."/>
            <person name="Blitshsteyn B."/>
            <person name="Bloom T."/>
            <person name="Blye J."/>
            <person name="Boguslavskiy L."/>
            <person name="Borowsky M."/>
            <person name="Boukhgalter B."/>
            <person name="Brunache A."/>
            <person name="Butler J."/>
            <person name="Calixte N."/>
            <person name="Calvo S."/>
            <person name="Camarata J."/>
            <person name="Campo K."/>
            <person name="Chang J."/>
            <person name="Cheshatsang Y."/>
            <person name="Citroen M."/>
            <person name="Collymore A."/>
            <person name="Considine T."/>
            <person name="Cook A."/>
            <person name="Cooke P."/>
            <person name="Corum B."/>
            <person name="Cuomo C."/>
            <person name="David R."/>
            <person name="Dawoe T."/>
            <person name="Degray S."/>
            <person name="Dodge S."/>
            <person name="Dooley K."/>
            <person name="Dorje P."/>
            <person name="Dorjee K."/>
            <person name="Dorris L."/>
            <person name="Duffey N."/>
            <person name="Dupes A."/>
            <person name="Elkins T."/>
            <person name="Engels R."/>
            <person name="Erickson J."/>
            <person name="Farina A."/>
            <person name="Faro S."/>
            <person name="Ferreira P."/>
            <person name="Fischer H."/>
            <person name="Fitzgerald M."/>
            <person name="Foley K."/>
            <person name="Gage D."/>
            <person name="Galagan J."/>
            <person name="Gearin G."/>
            <person name="Gnerre S."/>
            <person name="Gnirke A."/>
            <person name="Goyette A."/>
            <person name="Graham J."/>
            <person name="Grandbois E."/>
            <person name="Gyaltsen K."/>
            <person name="Hafez N."/>
            <person name="Hagopian D."/>
            <person name="Hagos B."/>
            <person name="Hall J."/>
            <person name="Hatcher B."/>
            <person name="Heller A."/>
            <person name="Higgins H."/>
            <person name="Honan T."/>
            <person name="Horn A."/>
            <person name="Houde N."/>
            <person name="Hughes L."/>
            <person name="Hulme W."/>
            <person name="Husby E."/>
            <person name="Iliev I."/>
            <person name="Jaffe D."/>
            <person name="Jones C."/>
            <person name="Kamal M."/>
            <person name="Kamat A."/>
            <person name="Kamvysselis M."/>
            <person name="Karlsson E."/>
            <person name="Kells C."/>
            <person name="Kieu A."/>
            <person name="Kisner P."/>
            <person name="Kodira C."/>
            <person name="Kulbokas E."/>
            <person name="Labutti K."/>
            <person name="Lama D."/>
            <person name="Landers T."/>
            <person name="Leger J."/>
            <person name="Levine S."/>
            <person name="Lewis D."/>
            <person name="Lewis T."/>
            <person name="Lindblad-toh K."/>
            <person name="Liu X."/>
            <person name="Lokyitsang T."/>
            <person name="Lokyitsang Y."/>
            <person name="Lucien O."/>
            <person name="Lui A."/>
            <person name="Ma L.J."/>
            <person name="Mabbitt R."/>
            <person name="Macdonald J."/>
            <person name="Maclean C."/>
            <person name="Major J."/>
            <person name="Manning J."/>
            <person name="Marabella R."/>
            <person name="Maru K."/>
            <person name="Matthews C."/>
            <person name="Mauceli E."/>
            <person name="Mccarthy M."/>
            <person name="Mcdonough S."/>
            <person name="Mcghee T."/>
            <person name="Meldrim J."/>
            <person name="Meneus L."/>
            <person name="Mesirov J."/>
            <person name="Mihalev A."/>
            <person name="Mihova T."/>
            <person name="Mikkelsen T."/>
            <person name="Mlenga V."/>
            <person name="Moru K."/>
            <person name="Mozes J."/>
            <person name="Mulrain L."/>
            <person name="Munson G."/>
            <person name="Naylor J."/>
            <person name="Newes C."/>
            <person name="Nguyen C."/>
            <person name="Nguyen N."/>
            <person name="Nguyen T."/>
            <person name="Nicol R."/>
            <person name="Nielsen C."/>
            <person name="Nizzari M."/>
            <person name="Norbu C."/>
            <person name="Norbu N."/>
            <person name="O'donnell P."/>
            <person name="Okoawo O."/>
            <person name="O'leary S."/>
            <person name="Omotosho B."/>
            <person name="O'neill K."/>
            <person name="Osman S."/>
            <person name="Parker S."/>
            <person name="Perrin D."/>
            <person name="Phunkhang P."/>
            <person name="Piqani B."/>
            <person name="Purcell S."/>
            <person name="Rachupka T."/>
            <person name="Ramasamy U."/>
            <person name="Rameau R."/>
            <person name="Ray V."/>
            <person name="Raymond C."/>
            <person name="Retta R."/>
            <person name="Richardson S."/>
            <person name="Rise C."/>
            <person name="Rodriguez J."/>
            <person name="Rogers J."/>
            <person name="Rogov P."/>
            <person name="Rutman M."/>
            <person name="Schupbach R."/>
            <person name="Seaman C."/>
            <person name="Settipalli S."/>
            <person name="Sharpe T."/>
            <person name="Sheridan J."/>
            <person name="Sherpa N."/>
            <person name="Shi J."/>
            <person name="Smirnov S."/>
            <person name="Smith C."/>
            <person name="Sougnez C."/>
            <person name="Spencer B."/>
            <person name="Stalker J."/>
            <person name="Stange-thomann N."/>
            <person name="Stavropoulos S."/>
            <person name="Stetson K."/>
            <person name="Stone C."/>
            <person name="Stone S."/>
            <person name="Stubbs M."/>
            <person name="Talamas J."/>
            <person name="Tchuinga P."/>
            <person name="Tenzing P."/>
            <person name="Tesfaye S."/>
            <person name="Theodore J."/>
            <person name="Thoulutsang Y."/>
            <person name="Topham K."/>
            <person name="Towey S."/>
            <person name="Tsamla T."/>
            <person name="Tsomo N."/>
            <person name="Vallee D."/>
            <person name="Vassiliev H."/>
            <person name="Venkataraman V."/>
            <person name="Vinson J."/>
            <person name="Vo A."/>
            <person name="Wade C."/>
            <person name="Wang S."/>
            <person name="Wangchuk T."/>
            <person name="Wangdi T."/>
            <person name="Whittaker C."/>
            <person name="Wilkinson J."/>
            <person name="Wu Y."/>
            <person name="Wyman D."/>
            <person name="Yadav S."/>
            <person name="Yang S."/>
            <person name="Yang X."/>
            <person name="Yeager S."/>
            <person name="Yee E."/>
            <person name="Young G."/>
            <person name="Zainoun J."/>
            <person name="Zembeck L."/>
            <person name="Zimmer A."/>
            <person name="Zody M."/>
            <person name="Lander E."/>
        </authorList>
    </citation>
    <scope>NUCLEOTIDE SEQUENCE [LARGE SCALE GENOMIC DNA]</scope>
</reference>
<name>H2ZLF5_CIOSA</name>
<dbReference type="PANTHER" id="PTHR46025">
    <property type="entry name" value="XYLOSYLTRANSFERASE OXT"/>
    <property type="match status" value="1"/>
</dbReference>
<keyword evidence="14" id="KW-0333">Golgi apparatus</keyword>
<evidence type="ECO:0000256" key="17">
    <source>
        <dbReference type="ARBA" id="ARBA00023180"/>
    </source>
</evidence>
<dbReference type="UniPathway" id="UPA00756"/>
<keyword evidence="8" id="KW-0808">Transferase</keyword>
<dbReference type="InterPro" id="IPR024448">
    <property type="entry name" value="XylT_C"/>
</dbReference>
<comment type="pathway">
    <text evidence="4">Glycan metabolism; heparan sulfate biosynthesis.</text>
</comment>
<keyword evidence="7" id="KW-0328">Glycosyltransferase</keyword>
<dbReference type="GO" id="GO:0050650">
    <property type="term" value="P:chondroitin sulfate proteoglycan biosynthetic process"/>
    <property type="evidence" value="ECO:0007669"/>
    <property type="project" value="TreeGrafter"/>
</dbReference>
<evidence type="ECO:0000256" key="7">
    <source>
        <dbReference type="ARBA" id="ARBA00022676"/>
    </source>
</evidence>
<dbReference type="UniPathway" id="UPA00755"/>
<evidence type="ECO:0000256" key="1">
    <source>
        <dbReference type="ARBA" id="ARBA00004323"/>
    </source>
</evidence>
<sequence>MGFRRNFRRVLRKWKVIVYAVSFILLLQAFFTFQSSPNLIEEEHLKRIKELQIRKHQELAQKMLQGERSLVDGKIFLNPHDPGFREQFFKHANDSINILEDHDVGKVAKMEKLPSKLKPHNFEEIQFEAETKIPSIVKYQPKCEITLKDSLSALSRATSDACKQQIADTACKMQDNTLFPESMPRTCPHENKFKFDAPMPATFDPDLRPVRICYMLVVHGRAVRQLRRLLKVIYHRNHYYYIHVDKRSDYLLREIIKETEQYPNIKVAPWRMATIWGGSSLLRTLLRAISDVLKIWKDWDFFINLSALDFPIEKDEKLVQYLTKYRDKNFMKSHGREDDKFIRKQGLNRVFVECDTHMWRLGERTLPKGIIVNGGSDWVALNRRLCDYAVFGNDQLLVQLKHWYEYTLLPAESFFHTLVQNSDMCESFVDNNLRVTNWNRARGCKCQYKHIVDWCGCSPNDFYPADLVRLHTSRPVFFARKFEESINQEVVNHLDFKLHGEYPPGTPGLHSLWENGLSHLNEQLANQALRVNEKIPPNCDLHVASVLQVEMYKKDEEFSGYVVTFDAGWLKAGESEEVIDGSARVQLQALLSHQPTLRMLDRTSALSKRLESASVGTNWDIKELVLRDWGGLIGPNSDLHLVARWSRSDDDFVVTVVVIDPVNVVADYNDFRTPSKAAGVTETPLSLKKPLRPGRWVVRFYVQRQFTNICAELDFYVTPLEFKDGAEGDSQLREINRGVVDDSQLNAASRNLYSIRTTLNLPHNNLAATELANQAVHVDGAKLRRWVDAVASGAYKAKDACLVAQATETWREAQPRRCYTPRQITPNLCENLNWSSMSPDPKSEMISVKPDGRIR</sequence>
<evidence type="ECO:0000256" key="20">
    <source>
        <dbReference type="SAM" id="MobiDB-lite"/>
    </source>
</evidence>
<reference evidence="22" key="2">
    <citation type="submission" date="2025-08" db="UniProtKB">
        <authorList>
            <consortium name="Ensembl"/>
        </authorList>
    </citation>
    <scope>IDENTIFICATION</scope>
</reference>
<comment type="pathway">
    <text evidence="3">Glycan metabolism; chondroitin sulfate biosynthesis.</text>
</comment>
<comment type="catalytic activity">
    <reaction evidence="19">
        <text>UDP-alpha-D-xylose + L-seryl-[protein] = 3-O-(beta-D-xylosyl)-L-seryl-[protein] + UDP + H(+)</text>
        <dbReference type="Rhea" id="RHEA:50192"/>
        <dbReference type="Rhea" id="RHEA-COMP:9863"/>
        <dbReference type="Rhea" id="RHEA-COMP:12567"/>
        <dbReference type="ChEBI" id="CHEBI:15378"/>
        <dbReference type="ChEBI" id="CHEBI:29999"/>
        <dbReference type="ChEBI" id="CHEBI:57632"/>
        <dbReference type="ChEBI" id="CHEBI:58223"/>
        <dbReference type="ChEBI" id="CHEBI:132085"/>
        <dbReference type="EC" id="2.4.2.26"/>
    </reaction>
</comment>
<dbReference type="EC" id="2.4.2.26" evidence="6"/>
<dbReference type="GO" id="GO:0046872">
    <property type="term" value="F:metal ion binding"/>
    <property type="evidence" value="ECO:0007669"/>
    <property type="project" value="UniProtKB-KW"/>
</dbReference>
<dbReference type="OMA" id="SCRYVAM"/>
<dbReference type="PANTHER" id="PTHR46025:SF3">
    <property type="entry name" value="XYLOSYLTRANSFERASE OXT"/>
    <property type="match status" value="1"/>
</dbReference>
<evidence type="ECO:0000256" key="4">
    <source>
        <dbReference type="ARBA" id="ARBA00005093"/>
    </source>
</evidence>
<evidence type="ECO:0000256" key="9">
    <source>
        <dbReference type="ARBA" id="ARBA00022692"/>
    </source>
</evidence>
<dbReference type="GO" id="GO:0030158">
    <property type="term" value="F:protein xylosyltransferase activity"/>
    <property type="evidence" value="ECO:0007669"/>
    <property type="project" value="UniProtKB-EC"/>
</dbReference>
<evidence type="ECO:0000256" key="11">
    <source>
        <dbReference type="ARBA" id="ARBA00022824"/>
    </source>
</evidence>
<evidence type="ECO:0000256" key="2">
    <source>
        <dbReference type="ARBA" id="ARBA00004648"/>
    </source>
</evidence>
<evidence type="ECO:0000256" key="14">
    <source>
        <dbReference type="ARBA" id="ARBA00023034"/>
    </source>
</evidence>